<name>A0A9W7FCU0_9STRA</name>
<dbReference type="EMBL" id="BRXX01000405">
    <property type="protein sequence ID" value="GMI09781.1"/>
    <property type="molecule type" value="Genomic_DNA"/>
</dbReference>
<dbReference type="Proteomes" id="UP001165160">
    <property type="component" value="Unassembled WGS sequence"/>
</dbReference>
<keyword evidence="4" id="KW-1185">Reference proteome</keyword>
<feature type="transmembrane region" description="Helical" evidence="2">
    <location>
        <begin position="177"/>
        <end position="198"/>
    </location>
</feature>
<evidence type="ECO:0000256" key="2">
    <source>
        <dbReference type="SAM" id="Phobius"/>
    </source>
</evidence>
<feature type="compositionally biased region" description="Polar residues" evidence="1">
    <location>
        <begin position="292"/>
        <end position="306"/>
    </location>
</feature>
<feature type="transmembrane region" description="Helical" evidence="2">
    <location>
        <begin position="218"/>
        <end position="237"/>
    </location>
</feature>
<feature type="region of interest" description="Disordered" evidence="1">
    <location>
        <begin position="287"/>
        <end position="322"/>
    </location>
</feature>
<accession>A0A9W7FCU0</accession>
<reference evidence="4" key="1">
    <citation type="journal article" date="2023" name="Commun. Biol.">
        <title>Genome analysis of Parmales, the sister group of diatoms, reveals the evolutionary specialization of diatoms from phago-mixotrophs to photoautotrophs.</title>
        <authorList>
            <person name="Ban H."/>
            <person name="Sato S."/>
            <person name="Yoshikawa S."/>
            <person name="Yamada K."/>
            <person name="Nakamura Y."/>
            <person name="Ichinomiya M."/>
            <person name="Sato N."/>
            <person name="Blanc-Mathieu R."/>
            <person name="Endo H."/>
            <person name="Kuwata A."/>
            <person name="Ogata H."/>
        </authorList>
    </citation>
    <scope>NUCLEOTIDE SEQUENCE [LARGE SCALE GENOMIC DNA]</scope>
    <source>
        <strain evidence="4">NIES 3699</strain>
    </source>
</reference>
<evidence type="ECO:0000313" key="4">
    <source>
        <dbReference type="Proteomes" id="UP001165160"/>
    </source>
</evidence>
<comment type="caution">
    <text evidence="3">The sequence shown here is derived from an EMBL/GenBank/DDBJ whole genome shotgun (WGS) entry which is preliminary data.</text>
</comment>
<protein>
    <submittedName>
        <fullName evidence="3">Uncharacterized protein</fullName>
    </submittedName>
</protein>
<evidence type="ECO:0000313" key="3">
    <source>
        <dbReference type="EMBL" id="GMI09781.1"/>
    </source>
</evidence>
<proteinExistence type="predicted"/>
<gene>
    <name evidence="3" type="ORF">TrVE_jg10214</name>
</gene>
<feature type="transmembrane region" description="Helical" evidence="2">
    <location>
        <begin position="104"/>
        <end position="127"/>
    </location>
</feature>
<evidence type="ECO:0000256" key="1">
    <source>
        <dbReference type="SAM" id="MobiDB-lite"/>
    </source>
</evidence>
<keyword evidence="2" id="KW-0812">Transmembrane</keyword>
<organism evidence="3 4">
    <name type="scientific">Triparma verrucosa</name>
    <dbReference type="NCBI Taxonomy" id="1606542"/>
    <lineage>
        <taxon>Eukaryota</taxon>
        <taxon>Sar</taxon>
        <taxon>Stramenopiles</taxon>
        <taxon>Ochrophyta</taxon>
        <taxon>Bolidophyceae</taxon>
        <taxon>Parmales</taxon>
        <taxon>Triparmaceae</taxon>
        <taxon>Triparma</taxon>
    </lineage>
</organism>
<feature type="transmembrane region" description="Helical" evidence="2">
    <location>
        <begin position="243"/>
        <end position="264"/>
    </location>
</feature>
<dbReference type="AlphaFoldDB" id="A0A9W7FCU0"/>
<sequence length="322" mass="36156">MFSTSRRDSKIHINTEFSQNSSQRSIRLAQLAKEAREVLKPWTKVPTEKLSIFDDKIFNNDLKQHEGVGVLLRMARVDPKSTGNISPAEEAEFLRSMMTLVDEILGFFSTVMIINTLTLATGIPLTLHEITVPSFESATLGGTEDSGGFAFYLRYFRDPTLMHVFHWIELLLLSVSIWKSASGILSSLLLSATFSIYLPDQESKLRFVIKRRAELLKAFENCMWSIITLLGALPFAAAKFSPVGCMVLGIPVIGIHVDFFRVLLPSVGTPVMVYQHLLTKELFEEETDDARGTQQEGYSNFTPQKTPTEKKGFSFFGRGSKK</sequence>
<keyword evidence="2" id="KW-1133">Transmembrane helix</keyword>
<keyword evidence="2" id="KW-0472">Membrane</keyword>